<organism evidence="5 6">
    <name type="scientific">Seminavis robusta</name>
    <dbReference type="NCBI Taxonomy" id="568900"/>
    <lineage>
        <taxon>Eukaryota</taxon>
        <taxon>Sar</taxon>
        <taxon>Stramenopiles</taxon>
        <taxon>Ochrophyta</taxon>
        <taxon>Bacillariophyta</taxon>
        <taxon>Bacillariophyceae</taxon>
        <taxon>Bacillariophycidae</taxon>
        <taxon>Naviculales</taxon>
        <taxon>Naviculaceae</taxon>
        <taxon>Seminavis</taxon>
    </lineage>
</organism>
<feature type="compositionally biased region" description="Low complexity" evidence="2">
    <location>
        <begin position="228"/>
        <end position="238"/>
    </location>
</feature>
<dbReference type="PROSITE" id="PS51194">
    <property type="entry name" value="HELICASE_CTER"/>
    <property type="match status" value="1"/>
</dbReference>
<dbReference type="InterPro" id="IPR049730">
    <property type="entry name" value="SNF2/RAD54-like_C"/>
</dbReference>
<reference evidence="5" key="1">
    <citation type="submission" date="2020-06" db="EMBL/GenBank/DDBJ databases">
        <authorList>
            <consortium name="Plant Systems Biology data submission"/>
        </authorList>
    </citation>
    <scope>NUCLEOTIDE SEQUENCE</scope>
    <source>
        <strain evidence="5">D6</strain>
    </source>
</reference>
<name>A0A9N8DT93_9STRA</name>
<dbReference type="CDD" id="cd18793">
    <property type="entry name" value="SF2_C_SNF"/>
    <property type="match status" value="1"/>
</dbReference>
<keyword evidence="1" id="KW-0378">Hydrolase</keyword>
<keyword evidence="6" id="KW-1185">Reference proteome</keyword>
<dbReference type="Gene3D" id="3.30.40.10">
    <property type="entry name" value="Zinc/RING finger domain, C3HC4 (zinc finger)"/>
    <property type="match status" value="1"/>
</dbReference>
<feature type="region of interest" description="Disordered" evidence="2">
    <location>
        <begin position="1"/>
        <end position="31"/>
    </location>
</feature>
<feature type="compositionally biased region" description="Low complexity" evidence="2">
    <location>
        <begin position="124"/>
        <end position="141"/>
    </location>
</feature>
<dbReference type="Pfam" id="PF03457">
    <property type="entry name" value="HA"/>
    <property type="match status" value="2"/>
</dbReference>
<dbReference type="SMART" id="SM00490">
    <property type="entry name" value="HELICc"/>
    <property type="match status" value="1"/>
</dbReference>
<dbReference type="Pfam" id="PF00271">
    <property type="entry name" value="Helicase_C"/>
    <property type="match status" value="1"/>
</dbReference>
<dbReference type="OrthoDB" id="40739at2759"/>
<dbReference type="PROSITE" id="PS51192">
    <property type="entry name" value="HELICASE_ATP_BIND_1"/>
    <property type="match status" value="1"/>
</dbReference>
<dbReference type="Gene3D" id="3.40.50.300">
    <property type="entry name" value="P-loop containing nucleotide triphosphate hydrolases"/>
    <property type="match status" value="1"/>
</dbReference>
<comment type="caution">
    <text evidence="5">The sequence shown here is derived from an EMBL/GenBank/DDBJ whole genome shotgun (WGS) entry which is preliminary data.</text>
</comment>
<feature type="domain" description="Helicase C-terminal" evidence="4">
    <location>
        <begin position="631"/>
        <end position="779"/>
    </location>
</feature>
<sequence length="1593" mass="174494">MPSSFSHNQAAGGWFASGEEDPPNAPRSSSLFASTRNIEIQSQLTVASTGKPQTWSTAHRNISPVPPSSASVGFPTVTPKTVDSVAKTPSNSNRSIGSIGASSTTTTPSHLDHNWNTLVSNIQSPSEESPSSKFSSATSTSDNNHSSAMETESLEEVAPQSSKSASDDNHAAMETDDLEEVEPRRSGRERTSTTINVDGYAVKRENNYIMKGLSYQYGVATEQAQPSTKPAPKAKTQQPPKPRAPAVVSEIELARRKRKEDIMKRKEAKQPSRQSFLKHHMDVLEPFLEPKVLEQIKSCQSSADDTAAVDPIYPQPKAITATMRSYQLDGLNWMSKMYSKNLGFILGDEMGLGKTIQTISLVCHLKERFGTTGPTLVVCPLSVLYSWCDEIKKWAPSLKHYRLHQSQTETMQLPDFAQFDIIVTTYEMAKAKSLAHTWARQTFNLLVLDEGHLIKNVATLVSQGVRRIHAENRIILTGTPLANNLTELFALLNFLNPTEFTNVEPFAEAYDLTTNAINPAALNQASKLLNLFMIRRLKSLVEKQLLPKIETKVYCPLSNSQIYFYKALLLKDISMLAGNKANKAGALQNLIMQLRKCVCHPYLFPFAEDHKADTSLEELVGESGKLAVLDLLLQSLYKKGHRVCIFSGFTKVLDILDDYCTARGWSFCRFDGSTSRAERKYLIDSFNAPNSEKFLFLMSTRSGGMGINLQTADTVILYDSDWNPQADLQAQARVHRLGQQKRVFVYRMVTKNTVEERILQRAEKKLYLDKMVMQQGDLVDDQQVDEKKLMETLRFGAQAVFGSAGLKMELPSKEDIEILTDRSRTESFTGGKIKGDADTNVEDFDANKKFRSTTDFGGIDFKAIRESHRRQKPKDFGAIMNTWRKKRERKNRITMVNAKGSGYGAAVPVLKSNDYDLETGEQSVFQRELGGRGGNFGNVKHKHLKAGVDFQTQDVCQSCGEGGTLLCCPRCPVAVCVDCFGGTEKEFMCCSHHHCNECGKGTLAAGGFMFRCNCCPRAYCEDHLPEGSRMLEKCERIEELGYQIKHGIYIHCSDTCENVAVKEYGWKPPSSKTRAVCPEPLDISSFYGGQIDDCIEKPEDLVLHGKRQRKKRVLFGDFDQKENSNVVGSLKAASSDEAAVTKPAPLSSGQQKTYAVPSSAFAGAASSAFNDHAKATIGISAPKLEPTDFRVPVDSYHVGTAAGQPPTARITQLKKWKKAHGHLKVPVVRGSADLGAWMAAQRSLYRKGTLHEARLADLRRLGASGFGGSNEVAGALPAGQQTTVSQLPHANGVNPSFTWEERITQLQKWKRVHGHFDIRIGQDQTPRPLGQWLAGQRQLFKAGDMRMDRSAILRRMGVPGFETTSSATTHRANQSKKIGAIVSTNLQPNNAKVGAVVPSTAFAAAASGVRPQSMSTVSSGNLAASTSGPNVSSSVLGLAFAAAAAGIPSSALSANQNKAMNASDREQPPAKRAKVASSGTSLQPPQEGSLYTAVIPFDQRTGKLGVLIAEVKGSAVFLGYQSVGDGGVPSVAELRKSFHSKYDRIVRINGIYTSGCGLQHVMDLIGAAKNSGHKVISMTMEPAFNWLVETKSS</sequence>
<dbReference type="SMART" id="SM00487">
    <property type="entry name" value="DEXDc"/>
    <property type="match status" value="1"/>
</dbReference>
<dbReference type="EMBL" id="CAICTM010000263">
    <property type="protein sequence ID" value="CAB9506371.1"/>
    <property type="molecule type" value="Genomic_DNA"/>
</dbReference>
<protein>
    <submittedName>
        <fullName evidence="5">Probable chromatin-remodeling complex ATPase chain</fullName>
    </submittedName>
</protein>
<dbReference type="Pfam" id="PF00176">
    <property type="entry name" value="SNF2-rel_dom"/>
    <property type="match status" value="1"/>
</dbReference>
<dbReference type="GO" id="GO:0016787">
    <property type="term" value="F:hydrolase activity"/>
    <property type="evidence" value="ECO:0007669"/>
    <property type="project" value="UniProtKB-KW"/>
</dbReference>
<dbReference type="PANTHER" id="PTHR10799">
    <property type="entry name" value="SNF2/RAD54 HELICASE FAMILY"/>
    <property type="match status" value="1"/>
</dbReference>
<evidence type="ECO:0000313" key="5">
    <source>
        <dbReference type="EMBL" id="CAB9506371.1"/>
    </source>
</evidence>
<feature type="domain" description="Helicase ATP-binding" evidence="3">
    <location>
        <begin position="335"/>
        <end position="498"/>
    </location>
</feature>
<evidence type="ECO:0000256" key="1">
    <source>
        <dbReference type="ARBA" id="ARBA00022801"/>
    </source>
</evidence>
<feature type="region of interest" description="Disordered" evidence="2">
    <location>
        <begin position="45"/>
        <end position="193"/>
    </location>
</feature>
<dbReference type="Proteomes" id="UP001153069">
    <property type="component" value="Unassembled WGS sequence"/>
</dbReference>
<dbReference type="Gene3D" id="3.40.50.10810">
    <property type="entry name" value="Tandem AAA-ATPase domain"/>
    <property type="match status" value="1"/>
</dbReference>
<dbReference type="InterPro" id="IPR001650">
    <property type="entry name" value="Helicase_C-like"/>
</dbReference>
<dbReference type="InterPro" id="IPR027417">
    <property type="entry name" value="P-loop_NTPase"/>
</dbReference>
<feature type="compositionally biased region" description="Low complexity" evidence="2">
    <location>
        <begin position="95"/>
        <end position="107"/>
    </location>
</feature>
<feature type="compositionally biased region" description="Basic and acidic residues" evidence="2">
    <location>
        <begin position="181"/>
        <end position="191"/>
    </location>
</feature>
<dbReference type="InterPro" id="IPR014001">
    <property type="entry name" value="Helicase_ATP-bd"/>
</dbReference>
<dbReference type="InterPro" id="IPR000330">
    <property type="entry name" value="SNF2_N"/>
</dbReference>
<dbReference type="InterPro" id="IPR013083">
    <property type="entry name" value="Znf_RING/FYVE/PHD"/>
</dbReference>
<dbReference type="InterPro" id="IPR038718">
    <property type="entry name" value="SNF2-like_sf"/>
</dbReference>
<dbReference type="GO" id="GO:0005524">
    <property type="term" value="F:ATP binding"/>
    <property type="evidence" value="ECO:0007669"/>
    <property type="project" value="InterPro"/>
</dbReference>
<feature type="compositionally biased region" description="Polar residues" evidence="2">
    <location>
        <begin position="114"/>
        <end position="123"/>
    </location>
</feature>
<accession>A0A9N8DT93</accession>
<dbReference type="InterPro" id="IPR005114">
    <property type="entry name" value="Helicase_assoc"/>
</dbReference>
<proteinExistence type="predicted"/>
<feature type="region of interest" description="Disordered" evidence="2">
    <location>
        <begin position="1456"/>
        <end position="1485"/>
    </location>
</feature>
<evidence type="ECO:0000313" key="6">
    <source>
        <dbReference type="Proteomes" id="UP001153069"/>
    </source>
</evidence>
<feature type="compositionally biased region" description="Polar residues" evidence="2">
    <location>
        <begin position="45"/>
        <end position="60"/>
    </location>
</feature>
<dbReference type="Gene3D" id="6.10.140.530">
    <property type="match status" value="2"/>
</dbReference>
<dbReference type="SUPFAM" id="SSF52540">
    <property type="entry name" value="P-loop containing nucleoside triphosphate hydrolases"/>
    <property type="match status" value="2"/>
</dbReference>
<feature type="region of interest" description="Disordered" evidence="2">
    <location>
        <begin position="221"/>
        <end position="247"/>
    </location>
</feature>
<evidence type="ECO:0000256" key="2">
    <source>
        <dbReference type="SAM" id="MobiDB-lite"/>
    </source>
</evidence>
<evidence type="ECO:0000259" key="3">
    <source>
        <dbReference type="PROSITE" id="PS51192"/>
    </source>
</evidence>
<evidence type="ECO:0000259" key="4">
    <source>
        <dbReference type="PROSITE" id="PS51194"/>
    </source>
</evidence>
<dbReference type="CDD" id="cd17919">
    <property type="entry name" value="DEXHc_Snf"/>
    <property type="match status" value="1"/>
</dbReference>
<gene>
    <name evidence="5" type="ORF">SEMRO_264_G102660.1</name>
</gene>